<dbReference type="InterPro" id="IPR020846">
    <property type="entry name" value="MFS_dom"/>
</dbReference>
<keyword evidence="2" id="KW-1003">Cell membrane</keyword>
<dbReference type="SUPFAM" id="SSF103473">
    <property type="entry name" value="MFS general substrate transporter"/>
    <property type="match status" value="1"/>
</dbReference>
<dbReference type="GO" id="GO:0005886">
    <property type="term" value="C:plasma membrane"/>
    <property type="evidence" value="ECO:0007669"/>
    <property type="project" value="UniProtKB-SubCell"/>
</dbReference>
<evidence type="ECO:0000256" key="5">
    <source>
        <dbReference type="ARBA" id="ARBA00023136"/>
    </source>
</evidence>
<dbReference type="Pfam" id="PF07690">
    <property type="entry name" value="MFS_1"/>
    <property type="match status" value="1"/>
</dbReference>
<evidence type="ECO:0000313" key="8">
    <source>
        <dbReference type="EMBL" id="SBS37679.1"/>
    </source>
</evidence>
<reference evidence="8 9" key="1">
    <citation type="submission" date="2016-06" db="EMBL/GenBank/DDBJ databases">
        <authorList>
            <person name="Kjaerup R.B."/>
            <person name="Dalgaard T.S."/>
            <person name="Juul-Madsen H.R."/>
        </authorList>
    </citation>
    <scope>NUCLEOTIDE SEQUENCE [LARGE SCALE GENOMIC DNA]</scope>
    <source>
        <strain evidence="8 9">CECT 8886</strain>
    </source>
</reference>
<evidence type="ECO:0000256" key="2">
    <source>
        <dbReference type="ARBA" id="ARBA00022475"/>
    </source>
</evidence>
<feature type="transmembrane region" description="Helical" evidence="6">
    <location>
        <begin position="319"/>
        <end position="339"/>
    </location>
</feature>
<comment type="subcellular location">
    <subcellularLocation>
        <location evidence="1">Cell membrane</location>
        <topology evidence="1">Multi-pass membrane protein</topology>
    </subcellularLocation>
</comment>
<gene>
    <name evidence="8" type="primary">bcr_6</name>
    <name evidence="8" type="ORF">MSP8886_04224</name>
</gene>
<dbReference type="RefSeq" id="WP_083201078.1">
    <property type="nucleotide sequence ID" value="NZ_FLOB01000020.1"/>
</dbReference>
<dbReference type="GO" id="GO:0022857">
    <property type="term" value="F:transmembrane transporter activity"/>
    <property type="evidence" value="ECO:0007669"/>
    <property type="project" value="InterPro"/>
</dbReference>
<dbReference type="OrthoDB" id="9814303at2"/>
<protein>
    <submittedName>
        <fullName evidence="8">Bicyclomycin resistance protein</fullName>
    </submittedName>
</protein>
<feature type="transmembrane region" description="Helical" evidence="6">
    <location>
        <begin position="345"/>
        <end position="364"/>
    </location>
</feature>
<keyword evidence="4 6" id="KW-1133">Transmembrane helix</keyword>
<evidence type="ECO:0000256" key="3">
    <source>
        <dbReference type="ARBA" id="ARBA00022692"/>
    </source>
</evidence>
<evidence type="ECO:0000259" key="7">
    <source>
        <dbReference type="PROSITE" id="PS50850"/>
    </source>
</evidence>
<evidence type="ECO:0000256" key="1">
    <source>
        <dbReference type="ARBA" id="ARBA00004651"/>
    </source>
</evidence>
<name>A0A1A8TW22_9GAMM</name>
<dbReference type="Proteomes" id="UP000092544">
    <property type="component" value="Unassembled WGS sequence"/>
</dbReference>
<feature type="transmembrane region" description="Helical" evidence="6">
    <location>
        <begin position="34"/>
        <end position="57"/>
    </location>
</feature>
<dbReference type="InterPro" id="IPR011701">
    <property type="entry name" value="MFS"/>
</dbReference>
<dbReference type="Gene3D" id="1.20.1720.10">
    <property type="entry name" value="Multidrug resistance protein D"/>
    <property type="match status" value="1"/>
</dbReference>
<feature type="transmembrane region" description="Helical" evidence="6">
    <location>
        <begin position="154"/>
        <end position="173"/>
    </location>
</feature>
<feature type="transmembrane region" description="Helical" evidence="6">
    <location>
        <begin position="196"/>
        <end position="217"/>
    </location>
</feature>
<evidence type="ECO:0000256" key="4">
    <source>
        <dbReference type="ARBA" id="ARBA00022989"/>
    </source>
</evidence>
<feature type="domain" description="Major facilitator superfamily (MFS) profile" evidence="7">
    <location>
        <begin position="1"/>
        <end position="369"/>
    </location>
</feature>
<dbReference type="InterPro" id="IPR050189">
    <property type="entry name" value="MFS_Efflux_Transporters"/>
</dbReference>
<accession>A0A1A8TW22</accession>
<keyword evidence="9" id="KW-1185">Reference proteome</keyword>
<feature type="transmembrane region" description="Helical" evidence="6">
    <location>
        <begin position="261"/>
        <end position="278"/>
    </location>
</feature>
<sequence>MKKAFYLAALLSLFSPLAIDMYLGLMSVIEGEFHASASLTLSVFLFGLGVGQILFGLVNDKKGLSFLIVFSLIGYISTSGAIFLFTDYLSLLISRFGQGIFAGGLSLSSILFIDRSFQGNEKQKYLGYQQSIMNAIPATAPAIGTFLYELTGSWRATFLVLFVIGIAFLFWLLRNLSIIPKSHATMRQRASFNKDYIRYGIISILSLGGLFTYVSAYPFVIDAMGLSKLFFLIAFAFNAVFIILGGIFSGNRSNHWSSKKLLTLGVLLQAISAMIIFFNHGFYWLSLLGFAMYCFSFPITIANAMAMSLSGIHTGHGKLLGYITCLQMCAGGLGGYLVTSLTFSTAMSFAFLLALYALISIVLIQGKTQYTTEVKEP</sequence>
<feature type="transmembrane region" description="Helical" evidence="6">
    <location>
        <begin position="92"/>
        <end position="113"/>
    </location>
</feature>
<dbReference type="PANTHER" id="PTHR43124:SF3">
    <property type="entry name" value="CHLORAMPHENICOL EFFLUX PUMP RV0191"/>
    <property type="match status" value="1"/>
</dbReference>
<dbReference type="EMBL" id="FLOB01000020">
    <property type="protein sequence ID" value="SBS37679.1"/>
    <property type="molecule type" value="Genomic_DNA"/>
</dbReference>
<feature type="transmembrane region" description="Helical" evidence="6">
    <location>
        <begin position="125"/>
        <end position="148"/>
    </location>
</feature>
<dbReference type="PANTHER" id="PTHR43124">
    <property type="entry name" value="PURINE EFFLUX PUMP PBUE"/>
    <property type="match status" value="1"/>
</dbReference>
<organism evidence="8 9">
    <name type="scientific">Marinomonas spartinae</name>
    <dbReference type="NCBI Taxonomy" id="1792290"/>
    <lineage>
        <taxon>Bacteria</taxon>
        <taxon>Pseudomonadati</taxon>
        <taxon>Pseudomonadota</taxon>
        <taxon>Gammaproteobacteria</taxon>
        <taxon>Oceanospirillales</taxon>
        <taxon>Oceanospirillaceae</taxon>
        <taxon>Marinomonas</taxon>
    </lineage>
</organism>
<dbReference type="AlphaFoldDB" id="A0A1A8TW22"/>
<feature type="transmembrane region" description="Helical" evidence="6">
    <location>
        <begin position="284"/>
        <end position="307"/>
    </location>
</feature>
<evidence type="ECO:0000256" key="6">
    <source>
        <dbReference type="SAM" id="Phobius"/>
    </source>
</evidence>
<dbReference type="STRING" id="1792290.MSP8886_04224"/>
<feature type="transmembrane region" description="Helical" evidence="6">
    <location>
        <begin position="229"/>
        <end position="249"/>
    </location>
</feature>
<evidence type="ECO:0000313" key="9">
    <source>
        <dbReference type="Proteomes" id="UP000092544"/>
    </source>
</evidence>
<dbReference type="InterPro" id="IPR036259">
    <property type="entry name" value="MFS_trans_sf"/>
</dbReference>
<keyword evidence="3 6" id="KW-0812">Transmembrane</keyword>
<keyword evidence="5 6" id="KW-0472">Membrane</keyword>
<feature type="transmembrane region" description="Helical" evidence="6">
    <location>
        <begin position="64"/>
        <end position="86"/>
    </location>
</feature>
<proteinExistence type="predicted"/>
<dbReference type="PROSITE" id="PS50850">
    <property type="entry name" value="MFS"/>
    <property type="match status" value="1"/>
</dbReference>